<dbReference type="GO" id="GO:0000160">
    <property type="term" value="P:phosphorelay signal transduction system"/>
    <property type="evidence" value="ECO:0007669"/>
    <property type="project" value="InterPro"/>
</dbReference>
<evidence type="ECO:0000256" key="1">
    <source>
        <dbReference type="PROSITE-ProRule" id="PRU00169"/>
    </source>
</evidence>
<organism evidence="3 4">
    <name type="scientific">Chitinophaga sancti</name>
    <dbReference type="NCBI Taxonomy" id="1004"/>
    <lineage>
        <taxon>Bacteria</taxon>
        <taxon>Pseudomonadati</taxon>
        <taxon>Bacteroidota</taxon>
        <taxon>Chitinophagia</taxon>
        <taxon>Chitinophagales</taxon>
        <taxon>Chitinophagaceae</taxon>
        <taxon>Chitinophaga</taxon>
    </lineage>
</organism>
<dbReference type="InterPro" id="IPR052893">
    <property type="entry name" value="TCS_response_regulator"/>
</dbReference>
<dbReference type="PROSITE" id="PS50110">
    <property type="entry name" value="RESPONSE_REGULATORY"/>
    <property type="match status" value="1"/>
</dbReference>
<dbReference type="EMBL" id="FPIZ01000006">
    <property type="protein sequence ID" value="SFW52679.1"/>
    <property type="molecule type" value="Genomic_DNA"/>
</dbReference>
<evidence type="ECO:0000313" key="4">
    <source>
        <dbReference type="Proteomes" id="UP000183788"/>
    </source>
</evidence>
<name>A0A1K1PYF8_9BACT</name>
<dbReference type="STRING" id="1004.SAMN05661012_02374"/>
<dbReference type="OrthoDB" id="7631574at2"/>
<gene>
    <name evidence="3" type="ORF">SAMN05661012_02374</name>
</gene>
<sequence>MLIGHYKTIIGTFAHMTNKVILLVDDDIDDQELFGEAMSIVDSAAVCHFASDGEEGLELLKDNSIDVQLIFLDLNMPKMNGKQFLEIIKQNEQLEKIPVVIFTTSLREKDGLETAALGAAHFMTKPSSFGELVKQLEGVLEKALG</sequence>
<proteinExistence type="predicted"/>
<dbReference type="Pfam" id="PF00072">
    <property type="entry name" value="Response_reg"/>
    <property type="match status" value="1"/>
</dbReference>
<dbReference type="Proteomes" id="UP000183788">
    <property type="component" value="Unassembled WGS sequence"/>
</dbReference>
<dbReference type="PANTHER" id="PTHR44520">
    <property type="entry name" value="RESPONSE REGULATOR RCP1-RELATED"/>
    <property type="match status" value="1"/>
</dbReference>
<evidence type="ECO:0000259" key="2">
    <source>
        <dbReference type="PROSITE" id="PS50110"/>
    </source>
</evidence>
<dbReference type="Gene3D" id="3.40.50.2300">
    <property type="match status" value="1"/>
</dbReference>
<dbReference type="SMART" id="SM00448">
    <property type="entry name" value="REC"/>
    <property type="match status" value="1"/>
</dbReference>
<dbReference type="AlphaFoldDB" id="A0A1K1PYF8"/>
<dbReference type="InterPro" id="IPR001789">
    <property type="entry name" value="Sig_transdc_resp-reg_receiver"/>
</dbReference>
<feature type="modified residue" description="4-aspartylphosphate" evidence="1">
    <location>
        <position position="73"/>
    </location>
</feature>
<evidence type="ECO:0000313" key="3">
    <source>
        <dbReference type="EMBL" id="SFW52679.1"/>
    </source>
</evidence>
<reference evidence="3 4" key="1">
    <citation type="submission" date="2016-11" db="EMBL/GenBank/DDBJ databases">
        <authorList>
            <person name="Jaros S."/>
            <person name="Januszkiewicz K."/>
            <person name="Wedrychowicz H."/>
        </authorList>
    </citation>
    <scope>NUCLEOTIDE SEQUENCE [LARGE SCALE GENOMIC DNA]</scope>
    <source>
        <strain evidence="3 4">DSM 784</strain>
    </source>
</reference>
<feature type="domain" description="Response regulatory" evidence="2">
    <location>
        <begin position="20"/>
        <end position="140"/>
    </location>
</feature>
<dbReference type="InterPro" id="IPR011006">
    <property type="entry name" value="CheY-like_superfamily"/>
</dbReference>
<accession>A0A1K1PYF8</accession>
<dbReference type="SUPFAM" id="SSF52172">
    <property type="entry name" value="CheY-like"/>
    <property type="match status" value="1"/>
</dbReference>
<keyword evidence="1" id="KW-0597">Phosphoprotein</keyword>
<protein>
    <submittedName>
        <fullName evidence="3">Response regulator receiver domain-containing protein</fullName>
    </submittedName>
</protein>
<dbReference type="PANTHER" id="PTHR44520:SF2">
    <property type="entry name" value="RESPONSE REGULATOR RCP1"/>
    <property type="match status" value="1"/>
</dbReference>